<dbReference type="RefSeq" id="WP_204937864.1">
    <property type="nucleotide sequence ID" value="NZ_BAAAUM010000002.1"/>
</dbReference>
<dbReference type="Proteomes" id="UP001142325">
    <property type="component" value="Unassembled WGS sequence"/>
</dbReference>
<name>A0A9W6HW57_9MICO</name>
<dbReference type="EMBL" id="BSET01000002">
    <property type="protein sequence ID" value="GLK03060.1"/>
    <property type="molecule type" value="Genomic_DNA"/>
</dbReference>
<proteinExistence type="predicted"/>
<keyword evidence="2" id="KW-1185">Reference proteome</keyword>
<dbReference type="PANTHER" id="PTHR40267">
    <property type="entry name" value="BLR3294 PROTEIN"/>
    <property type="match status" value="1"/>
</dbReference>
<sequence>MSAPGATTRLGVLVPSSNSNAESSIQRMLAGRDDVAAHVTRFRLPASLDDRIDAGVLGDAPALIADVEPDAVAFHGTSGSWTGFDGDRGLCDQLAEITGAPATTATLAVLSALQSLGLQRVGLVFPGPREIAEQIMAQYRTVGVDFVTLSAPGVSLSNPEIARVDESWIDALIRPAFDADALDGVVCIGTNLRSAYRATGFEAEFGIPVIDSATATLWEMLALSGAGAAIPGWGRLLAEAR</sequence>
<dbReference type="InterPro" id="IPR026286">
    <property type="entry name" value="MaiA/AMDase"/>
</dbReference>
<dbReference type="Gene3D" id="3.40.50.12500">
    <property type="match status" value="1"/>
</dbReference>
<organism evidence="1 2">
    <name type="scientific">Microbacterium keratanolyticum</name>
    <dbReference type="NCBI Taxonomy" id="67574"/>
    <lineage>
        <taxon>Bacteria</taxon>
        <taxon>Bacillati</taxon>
        <taxon>Actinomycetota</taxon>
        <taxon>Actinomycetes</taxon>
        <taxon>Micrococcales</taxon>
        <taxon>Microbacteriaceae</taxon>
        <taxon>Microbacterium</taxon>
    </lineage>
</organism>
<reference evidence="1" key="1">
    <citation type="journal article" date="2014" name="Int. J. Syst. Evol. Microbiol.">
        <title>Complete genome sequence of Corynebacterium casei LMG S-19264T (=DSM 44701T), isolated from a smear-ripened cheese.</title>
        <authorList>
            <consortium name="US DOE Joint Genome Institute (JGI-PGF)"/>
            <person name="Walter F."/>
            <person name="Albersmeier A."/>
            <person name="Kalinowski J."/>
            <person name="Ruckert C."/>
        </authorList>
    </citation>
    <scope>NUCLEOTIDE SEQUENCE</scope>
    <source>
        <strain evidence="1">VKM Ac-1958</strain>
    </source>
</reference>
<evidence type="ECO:0000313" key="1">
    <source>
        <dbReference type="EMBL" id="GLK03060.1"/>
    </source>
</evidence>
<comment type="caution">
    <text evidence="1">The sequence shown here is derived from an EMBL/GenBank/DDBJ whole genome shotgun (WGS) entry which is preliminary data.</text>
</comment>
<gene>
    <name evidence="1" type="ORF">GCM10017596_27750</name>
</gene>
<accession>A0A9W6HW57</accession>
<dbReference type="Pfam" id="PF17645">
    <property type="entry name" value="Amdase"/>
    <property type="match status" value="1"/>
</dbReference>
<dbReference type="InterPro" id="IPR053714">
    <property type="entry name" value="Iso_Racemase_Enz_sf"/>
</dbReference>
<protein>
    <submittedName>
        <fullName evidence="1">Asp/Glu racemase</fullName>
    </submittedName>
</protein>
<dbReference type="PANTHER" id="PTHR40267:SF1">
    <property type="entry name" value="BLR3294 PROTEIN"/>
    <property type="match status" value="1"/>
</dbReference>
<reference evidence="1" key="2">
    <citation type="submission" date="2023-01" db="EMBL/GenBank/DDBJ databases">
        <authorList>
            <person name="Sun Q."/>
            <person name="Evtushenko L."/>
        </authorList>
    </citation>
    <scope>NUCLEOTIDE SEQUENCE</scope>
    <source>
        <strain evidence="1">VKM Ac-1958</strain>
    </source>
</reference>
<evidence type="ECO:0000313" key="2">
    <source>
        <dbReference type="Proteomes" id="UP001142325"/>
    </source>
</evidence>
<dbReference type="PIRSF" id="PIRSF015736">
    <property type="entry name" value="MI"/>
    <property type="match status" value="1"/>
</dbReference>
<dbReference type="AlphaFoldDB" id="A0A9W6HW57"/>